<dbReference type="Proteomes" id="UP001620645">
    <property type="component" value="Unassembled WGS sequence"/>
</dbReference>
<proteinExistence type="predicted"/>
<accession>A0ABD2JPW7</accession>
<organism evidence="1 2">
    <name type="scientific">Heterodera schachtii</name>
    <name type="common">Sugarbeet cyst nematode worm</name>
    <name type="synonym">Tylenchus schachtii</name>
    <dbReference type="NCBI Taxonomy" id="97005"/>
    <lineage>
        <taxon>Eukaryota</taxon>
        <taxon>Metazoa</taxon>
        <taxon>Ecdysozoa</taxon>
        <taxon>Nematoda</taxon>
        <taxon>Chromadorea</taxon>
        <taxon>Rhabditida</taxon>
        <taxon>Tylenchina</taxon>
        <taxon>Tylenchomorpha</taxon>
        <taxon>Tylenchoidea</taxon>
        <taxon>Heteroderidae</taxon>
        <taxon>Heteroderinae</taxon>
        <taxon>Heterodera</taxon>
    </lineage>
</organism>
<comment type="caution">
    <text evidence="1">The sequence shown here is derived from an EMBL/GenBank/DDBJ whole genome shotgun (WGS) entry which is preliminary data.</text>
</comment>
<reference evidence="1 2" key="1">
    <citation type="submission" date="2024-10" db="EMBL/GenBank/DDBJ databases">
        <authorList>
            <person name="Kim D."/>
        </authorList>
    </citation>
    <scope>NUCLEOTIDE SEQUENCE [LARGE SCALE GENOMIC DNA]</scope>
    <source>
        <strain evidence="1">Taebaek</strain>
    </source>
</reference>
<protein>
    <submittedName>
        <fullName evidence="1">Uncharacterized protein</fullName>
    </submittedName>
</protein>
<dbReference type="AlphaFoldDB" id="A0ABD2JPW7"/>
<dbReference type="EMBL" id="JBICCN010000118">
    <property type="protein sequence ID" value="KAL3092644.1"/>
    <property type="molecule type" value="Genomic_DNA"/>
</dbReference>
<gene>
    <name evidence="1" type="ORF">niasHS_007853</name>
</gene>
<sequence length="77" mass="8693">MFVMQNADQQLPDLAILRSSTSHVPLFVSSGGWAIEFDWAAKIALECIDQNPIILSDLRSRTKLNELFERLCTIEKG</sequence>
<name>A0ABD2JPW7_HETSC</name>
<evidence type="ECO:0000313" key="2">
    <source>
        <dbReference type="Proteomes" id="UP001620645"/>
    </source>
</evidence>
<evidence type="ECO:0000313" key="1">
    <source>
        <dbReference type="EMBL" id="KAL3092644.1"/>
    </source>
</evidence>
<keyword evidence="2" id="KW-1185">Reference proteome</keyword>